<feature type="transmembrane region" description="Helical" evidence="6">
    <location>
        <begin position="253"/>
        <end position="270"/>
    </location>
</feature>
<dbReference type="PANTHER" id="PTHR31746">
    <property type="entry name" value="TRANSMEMBRANE PROTEIN 229 FAMILY MEMBER"/>
    <property type="match status" value="1"/>
</dbReference>
<sequence>AAVALCALHARCWVTDTKILALRFLLQCVAGGLLVITRHIVCCSARQIINYKPLNTDHSEFRFERAPKTKAAGCNYHHLACATLNHVSTHNCDALPHGPHQEVISNNKSAGPDLAHYTKRAFPERAKRERTRHVIHATDFIEDNNRKEAAHVSRAPPPPPPHFPLARCCCCCCTAGSASWPRDPLQTANAAHGQCDKDRVDHHTTMAATSDGQTRRLSVAWRLYLYALHGYLIEVTFTAVWDLVVSGSLELRGFSSVWSLAIYSISCIAMEKINGLLQRRGLAARALAHTCWIYAWEFTTGSFLRALGSCPWDYRDFRYNVCGLVTLEYAPLWFLCGLLFELLLAPNVSRLVWTCEQSAVDANDGASVRDARNGYITWKRE</sequence>
<name>L7MC90_RHIPC</name>
<keyword evidence="4 6" id="KW-1133">Transmembrane helix</keyword>
<evidence type="ECO:0000313" key="7">
    <source>
        <dbReference type="EMBL" id="JAA61580.1"/>
    </source>
</evidence>
<dbReference type="Pfam" id="PF06541">
    <property type="entry name" value="ABC_trans_CmpB"/>
    <property type="match status" value="1"/>
</dbReference>
<dbReference type="PANTHER" id="PTHR31746:SF3">
    <property type="entry name" value="TRANSMEMBRANE PROTEIN 229B"/>
    <property type="match status" value="1"/>
</dbReference>
<comment type="similarity">
    <text evidence="2">Belongs to the TMEM229 family.</text>
</comment>
<evidence type="ECO:0000256" key="6">
    <source>
        <dbReference type="SAM" id="Phobius"/>
    </source>
</evidence>
<accession>L7MC90</accession>
<protein>
    <submittedName>
        <fullName evidence="7">Uncharacterized protein</fullName>
    </submittedName>
</protein>
<evidence type="ECO:0000256" key="2">
    <source>
        <dbReference type="ARBA" id="ARBA00006371"/>
    </source>
</evidence>
<keyword evidence="3 6" id="KW-0812">Transmembrane</keyword>
<comment type="subcellular location">
    <subcellularLocation>
        <location evidence="1">Membrane</location>
        <topology evidence="1">Multi-pass membrane protein</topology>
    </subcellularLocation>
</comment>
<evidence type="ECO:0000256" key="1">
    <source>
        <dbReference type="ARBA" id="ARBA00004141"/>
    </source>
</evidence>
<dbReference type="AlphaFoldDB" id="L7MC90"/>
<proteinExistence type="evidence at transcript level"/>
<evidence type="ECO:0000256" key="5">
    <source>
        <dbReference type="ARBA" id="ARBA00023136"/>
    </source>
</evidence>
<dbReference type="InterPro" id="IPR010540">
    <property type="entry name" value="CmpB_TMEM229"/>
</dbReference>
<reference evidence="7" key="2">
    <citation type="journal article" date="2015" name="J. Proteomics">
        <title>Sexual differences in the sialomes of the zebra tick, Rhipicephalus pulchellus.</title>
        <authorList>
            <person name="Tan A.W."/>
            <person name="Francischetti I.M."/>
            <person name="Slovak M."/>
            <person name="Kini R.M."/>
            <person name="Ribeiro J.M."/>
        </authorList>
    </citation>
    <scope>NUCLEOTIDE SEQUENCE</scope>
    <source>
        <tissue evidence="7">Salivary gland</tissue>
    </source>
</reference>
<organism evidence="7">
    <name type="scientific">Rhipicephalus pulchellus</name>
    <name type="common">Yellow backed tick</name>
    <name type="synonym">Dermacentor pulchellus</name>
    <dbReference type="NCBI Taxonomy" id="72859"/>
    <lineage>
        <taxon>Eukaryota</taxon>
        <taxon>Metazoa</taxon>
        <taxon>Ecdysozoa</taxon>
        <taxon>Arthropoda</taxon>
        <taxon>Chelicerata</taxon>
        <taxon>Arachnida</taxon>
        <taxon>Acari</taxon>
        <taxon>Parasitiformes</taxon>
        <taxon>Ixodida</taxon>
        <taxon>Ixodoidea</taxon>
        <taxon>Ixodidae</taxon>
        <taxon>Rhipicephalinae</taxon>
        <taxon>Rhipicephalus</taxon>
        <taxon>Rhipicephalus</taxon>
    </lineage>
</organism>
<evidence type="ECO:0000256" key="4">
    <source>
        <dbReference type="ARBA" id="ARBA00022989"/>
    </source>
</evidence>
<evidence type="ECO:0000256" key="3">
    <source>
        <dbReference type="ARBA" id="ARBA00022692"/>
    </source>
</evidence>
<dbReference type="EMBL" id="GACK01003454">
    <property type="protein sequence ID" value="JAA61580.1"/>
    <property type="molecule type" value="mRNA"/>
</dbReference>
<keyword evidence="5 6" id="KW-0472">Membrane</keyword>
<feature type="transmembrane region" description="Helical" evidence="6">
    <location>
        <begin position="223"/>
        <end position="241"/>
    </location>
</feature>
<dbReference type="GO" id="GO:0016020">
    <property type="term" value="C:membrane"/>
    <property type="evidence" value="ECO:0007669"/>
    <property type="project" value="UniProtKB-SubCell"/>
</dbReference>
<feature type="non-terminal residue" evidence="7">
    <location>
        <position position="1"/>
    </location>
</feature>
<reference evidence="7" key="1">
    <citation type="submission" date="2012-11" db="EMBL/GenBank/DDBJ databases">
        <authorList>
            <person name="Lucero-Rivera Y.E."/>
            <person name="Tovar-Ramirez D."/>
        </authorList>
    </citation>
    <scope>NUCLEOTIDE SEQUENCE</scope>
    <source>
        <tissue evidence="7">Salivary gland</tissue>
    </source>
</reference>